<evidence type="ECO:0000313" key="8">
    <source>
        <dbReference type="Proteomes" id="UP000886611"/>
    </source>
</evidence>
<dbReference type="GO" id="GO:0033065">
    <property type="term" value="C:Rad51C-XRCC3 complex"/>
    <property type="evidence" value="ECO:0007669"/>
    <property type="project" value="TreeGrafter"/>
</dbReference>
<reference evidence="7 8" key="1">
    <citation type="journal article" date="2021" name="Cell">
        <title>Tracing the genetic footprints of vertebrate landing in non-teleost ray-finned fishes.</title>
        <authorList>
            <person name="Bi X."/>
            <person name="Wang K."/>
            <person name="Yang L."/>
            <person name="Pan H."/>
            <person name="Jiang H."/>
            <person name="Wei Q."/>
            <person name="Fang M."/>
            <person name="Yu H."/>
            <person name="Zhu C."/>
            <person name="Cai Y."/>
            <person name="He Y."/>
            <person name="Gan X."/>
            <person name="Zeng H."/>
            <person name="Yu D."/>
            <person name="Zhu Y."/>
            <person name="Jiang H."/>
            <person name="Qiu Q."/>
            <person name="Yang H."/>
            <person name="Zhang Y.E."/>
            <person name="Wang W."/>
            <person name="Zhu M."/>
            <person name="He S."/>
            <person name="Zhang G."/>
        </authorList>
    </citation>
    <scope>NUCLEOTIDE SEQUENCE [LARGE SCALE GENOMIC DNA]</scope>
    <source>
        <strain evidence="7">Bchr_013</strain>
    </source>
</reference>
<feature type="non-terminal residue" evidence="7">
    <location>
        <position position="1"/>
    </location>
</feature>
<dbReference type="Proteomes" id="UP000886611">
    <property type="component" value="Unassembled WGS sequence"/>
</dbReference>
<comment type="caution">
    <text evidence="7">The sequence shown here is derived from an EMBL/GenBank/DDBJ whole genome shotgun (WGS) entry which is preliminary data.</text>
</comment>
<dbReference type="InterPro" id="IPR052093">
    <property type="entry name" value="HR_Repair_Mediator"/>
</dbReference>
<evidence type="ECO:0000256" key="6">
    <source>
        <dbReference type="ARBA" id="ARBA00023242"/>
    </source>
</evidence>
<feature type="non-terminal residue" evidence="7">
    <location>
        <position position="166"/>
    </location>
</feature>
<evidence type="ECO:0000313" key="7">
    <source>
        <dbReference type="EMBL" id="KAG2459402.1"/>
    </source>
</evidence>
<keyword evidence="8" id="KW-1185">Reference proteome</keyword>
<dbReference type="GO" id="GO:0005524">
    <property type="term" value="F:ATP binding"/>
    <property type="evidence" value="ECO:0007669"/>
    <property type="project" value="UniProtKB-KW"/>
</dbReference>
<evidence type="ECO:0000256" key="3">
    <source>
        <dbReference type="ARBA" id="ARBA00022763"/>
    </source>
</evidence>
<gene>
    <name evidence="7" type="primary">Rad51c</name>
    <name evidence="7" type="ORF">GTO96_0019533</name>
</gene>
<protein>
    <submittedName>
        <fullName evidence="7">RA51C protein</fullName>
    </submittedName>
</protein>
<dbReference type="PANTHER" id="PTHR46239">
    <property type="entry name" value="DNA REPAIR PROTEIN RAD51 HOMOLOG 3 RAD51C"/>
    <property type="match status" value="1"/>
</dbReference>
<keyword evidence="5" id="KW-0234">DNA repair</keyword>
<keyword evidence="6" id="KW-0539">Nucleus</keyword>
<keyword evidence="4" id="KW-0067">ATP-binding</keyword>
<accession>A0A8X8BM79</accession>
<keyword evidence="2" id="KW-0547">Nucleotide-binding</keyword>
<dbReference type="PANTHER" id="PTHR46239:SF1">
    <property type="entry name" value="DNA REPAIR PROTEIN RAD51 HOMOLOG 3"/>
    <property type="match status" value="1"/>
</dbReference>
<dbReference type="GO" id="GO:0033063">
    <property type="term" value="C:Rad51B-Rad51C-Rad51D-XRCC2 complex"/>
    <property type="evidence" value="ECO:0007669"/>
    <property type="project" value="TreeGrafter"/>
</dbReference>
<dbReference type="GO" id="GO:0005657">
    <property type="term" value="C:replication fork"/>
    <property type="evidence" value="ECO:0007669"/>
    <property type="project" value="TreeGrafter"/>
</dbReference>
<proteinExistence type="predicted"/>
<evidence type="ECO:0000256" key="4">
    <source>
        <dbReference type="ARBA" id="ARBA00022840"/>
    </source>
</evidence>
<dbReference type="AlphaFoldDB" id="A0A8X8BM79"/>
<comment type="subcellular location">
    <subcellularLocation>
        <location evidence="1">Nucleus</location>
    </subcellularLocation>
</comment>
<dbReference type="InterPro" id="IPR027417">
    <property type="entry name" value="P-loop_NTPase"/>
</dbReference>
<dbReference type="EMBL" id="JAATIS010005477">
    <property type="protein sequence ID" value="KAG2459402.1"/>
    <property type="molecule type" value="Genomic_DNA"/>
</dbReference>
<dbReference type="GO" id="GO:0000400">
    <property type="term" value="F:four-way junction DNA binding"/>
    <property type="evidence" value="ECO:0007669"/>
    <property type="project" value="TreeGrafter"/>
</dbReference>
<dbReference type="GO" id="GO:0008821">
    <property type="term" value="F:crossover junction DNA endonuclease activity"/>
    <property type="evidence" value="ECO:0007669"/>
    <property type="project" value="TreeGrafter"/>
</dbReference>
<dbReference type="Gene3D" id="3.40.50.300">
    <property type="entry name" value="P-loop containing nucleotide triphosphate hydrolases"/>
    <property type="match status" value="1"/>
</dbReference>
<evidence type="ECO:0000256" key="5">
    <source>
        <dbReference type="ARBA" id="ARBA00023204"/>
    </source>
</evidence>
<evidence type="ECO:0000256" key="1">
    <source>
        <dbReference type="ARBA" id="ARBA00004123"/>
    </source>
</evidence>
<keyword evidence="3" id="KW-0227">DNA damage</keyword>
<evidence type="ECO:0000256" key="2">
    <source>
        <dbReference type="ARBA" id="ARBA00022741"/>
    </source>
</evidence>
<sequence length="166" mass="18354">MQREVASLALAPTVKAKLIGAGFLRVGDLHEVSATELRIGVLINQCAVMPPFYQCLLIAFCHACASVTHPPDSSQVRFLVVDSIAYPFRHEFEDLSARTRLLHGLAQKLLQLASQHNIASHGFHDVQLFQSQVTASISSTSNTTVNARKRCRVEDDDDDDEHENCL</sequence>
<name>A0A8X8BM79_POLSE</name>
<dbReference type="GO" id="GO:0007131">
    <property type="term" value="P:reciprocal meiotic recombination"/>
    <property type="evidence" value="ECO:0007669"/>
    <property type="project" value="TreeGrafter"/>
</dbReference>
<organism evidence="7 8">
    <name type="scientific">Polypterus senegalus</name>
    <name type="common">Senegal bichir</name>
    <dbReference type="NCBI Taxonomy" id="55291"/>
    <lineage>
        <taxon>Eukaryota</taxon>
        <taxon>Metazoa</taxon>
        <taxon>Chordata</taxon>
        <taxon>Craniata</taxon>
        <taxon>Vertebrata</taxon>
        <taxon>Euteleostomi</taxon>
        <taxon>Actinopterygii</taxon>
        <taxon>Polypteriformes</taxon>
        <taxon>Polypteridae</taxon>
        <taxon>Polypterus</taxon>
    </lineage>
</organism>
<dbReference type="GO" id="GO:0000707">
    <property type="term" value="P:meiotic DNA recombinase assembly"/>
    <property type="evidence" value="ECO:0007669"/>
    <property type="project" value="TreeGrafter"/>
</dbReference>